<accession>A0A9D1UGZ7</accession>
<dbReference type="GO" id="GO:0015648">
    <property type="term" value="F:lipid-linked peptidoglycan transporter activity"/>
    <property type="evidence" value="ECO:0007669"/>
    <property type="project" value="TreeGrafter"/>
</dbReference>
<evidence type="ECO:0000256" key="4">
    <source>
        <dbReference type="ARBA" id="ARBA00022692"/>
    </source>
</evidence>
<dbReference type="Proteomes" id="UP000824267">
    <property type="component" value="Unassembled WGS sequence"/>
</dbReference>
<dbReference type="Pfam" id="PF01098">
    <property type="entry name" value="FTSW_RODA_SPOVE"/>
    <property type="match status" value="1"/>
</dbReference>
<keyword evidence="2" id="KW-0328">Glycosyltransferase</keyword>
<proteinExistence type="inferred from homology"/>
<evidence type="ECO:0000256" key="5">
    <source>
        <dbReference type="ARBA" id="ARBA00022960"/>
    </source>
</evidence>
<dbReference type="GO" id="GO:0009252">
    <property type="term" value="P:peptidoglycan biosynthetic process"/>
    <property type="evidence" value="ECO:0007669"/>
    <property type="project" value="UniProtKB-KW"/>
</dbReference>
<feature type="transmembrane region" description="Helical" evidence="17">
    <location>
        <begin position="273"/>
        <end position="299"/>
    </location>
</feature>
<evidence type="ECO:0000256" key="16">
    <source>
        <dbReference type="SAM" id="MobiDB-lite"/>
    </source>
</evidence>
<evidence type="ECO:0000313" key="18">
    <source>
        <dbReference type="EMBL" id="HIW87509.1"/>
    </source>
</evidence>
<evidence type="ECO:0000256" key="13">
    <source>
        <dbReference type="ARBA" id="ARBA00041418"/>
    </source>
</evidence>
<evidence type="ECO:0000256" key="6">
    <source>
        <dbReference type="ARBA" id="ARBA00022984"/>
    </source>
</evidence>
<evidence type="ECO:0000256" key="11">
    <source>
        <dbReference type="ARBA" id="ARBA00038053"/>
    </source>
</evidence>
<dbReference type="InterPro" id="IPR001182">
    <property type="entry name" value="FtsW/RodA"/>
</dbReference>
<keyword evidence="5" id="KW-0133">Cell shape</keyword>
<evidence type="ECO:0000256" key="10">
    <source>
        <dbReference type="ARBA" id="ARBA00033270"/>
    </source>
</evidence>
<reference evidence="18" key="1">
    <citation type="journal article" date="2021" name="PeerJ">
        <title>Extensive microbial diversity within the chicken gut microbiome revealed by metagenomics and culture.</title>
        <authorList>
            <person name="Gilroy R."/>
            <person name="Ravi A."/>
            <person name="Getino M."/>
            <person name="Pursley I."/>
            <person name="Horton D.L."/>
            <person name="Alikhan N.F."/>
            <person name="Baker D."/>
            <person name="Gharbi K."/>
            <person name="Hall N."/>
            <person name="Watson M."/>
            <person name="Adriaenssens E.M."/>
            <person name="Foster-Nyarko E."/>
            <person name="Jarju S."/>
            <person name="Secka A."/>
            <person name="Antonio M."/>
            <person name="Oren A."/>
            <person name="Chaudhuri R.R."/>
            <person name="La Ragione R."/>
            <person name="Hildebrand F."/>
            <person name="Pallen M.J."/>
        </authorList>
    </citation>
    <scope>NUCLEOTIDE SEQUENCE</scope>
    <source>
        <strain evidence="18">Gambia16-930</strain>
    </source>
</reference>
<dbReference type="GO" id="GO:0008360">
    <property type="term" value="P:regulation of cell shape"/>
    <property type="evidence" value="ECO:0007669"/>
    <property type="project" value="UniProtKB-KW"/>
</dbReference>
<evidence type="ECO:0000256" key="7">
    <source>
        <dbReference type="ARBA" id="ARBA00022989"/>
    </source>
</evidence>
<keyword evidence="4 17" id="KW-0812">Transmembrane</keyword>
<feature type="transmembrane region" description="Helical" evidence="17">
    <location>
        <begin position="15"/>
        <end position="35"/>
    </location>
</feature>
<keyword evidence="3" id="KW-0808">Transferase</keyword>
<evidence type="ECO:0000256" key="1">
    <source>
        <dbReference type="ARBA" id="ARBA00004141"/>
    </source>
</evidence>
<name>A0A9D1UGZ7_9BACT</name>
<dbReference type="GO" id="GO:0051301">
    <property type="term" value="P:cell division"/>
    <property type="evidence" value="ECO:0007669"/>
    <property type="project" value="InterPro"/>
</dbReference>
<evidence type="ECO:0000256" key="17">
    <source>
        <dbReference type="SAM" id="Phobius"/>
    </source>
</evidence>
<protein>
    <recommendedName>
        <fullName evidence="12">Probable peptidoglycan glycosyltransferase FtsW</fullName>
        <ecNumber evidence="14">2.4.99.28</ecNumber>
    </recommendedName>
    <alternativeName>
        <fullName evidence="13">Cell division protein FtsW</fullName>
    </alternativeName>
    <alternativeName>
        <fullName evidence="10">Cell wall polymerase</fullName>
    </alternativeName>
    <alternativeName>
        <fullName evidence="9">Peptidoglycan polymerase</fullName>
    </alternativeName>
</protein>
<feature type="transmembrane region" description="Helical" evidence="17">
    <location>
        <begin position="82"/>
        <end position="102"/>
    </location>
</feature>
<evidence type="ECO:0000313" key="19">
    <source>
        <dbReference type="Proteomes" id="UP000824267"/>
    </source>
</evidence>
<dbReference type="PANTHER" id="PTHR30474:SF2">
    <property type="entry name" value="PEPTIDOGLYCAN GLYCOSYLTRANSFERASE FTSW-RELATED"/>
    <property type="match status" value="1"/>
</dbReference>
<sequence>MLKNKVNLKIKGDKIIWIVYLLFMLVSLVLVFSSMGKTVYENQGGNIFGMFRKHFFILTFGFFVTYVFHLINYKYYSKYSNIMYGFSIMLLAITLLIGGIFGKAASRWIVLPFIGQFQPSEIVKYLLIIYVAHRLSILKEGIKDSKNFSILVGQIIFVSMLIFPQNLSTAFLLFGCCLIMMFIAGAKIKHMLCTIGLGIVALFVVFLINEINPKIIGRGDTWVNRIENFIDNDKTENNQPNTAKMAIATGGILGKGIGNTEQGRFLNESHNDFIFAIILEEGGLLLGGTIIILYMILFYRSIKISRNAPGLFGSYLAIGIGLIIILQAMINIMVATTIIPVTGQTLPFISYGGTSLILSSFGLGLLLSIDAKSNKRKTDSENKNLDSENENTESKDSGSGTKSDKDDIKTNRNESNN</sequence>
<evidence type="ECO:0000256" key="15">
    <source>
        <dbReference type="ARBA" id="ARBA00049902"/>
    </source>
</evidence>
<keyword evidence="7 17" id="KW-1133">Transmembrane helix</keyword>
<evidence type="ECO:0000256" key="8">
    <source>
        <dbReference type="ARBA" id="ARBA00023136"/>
    </source>
</evidence>
<dbReference type="PANTHER" id="PTHR30474">
    <property type="entry name" value="CELL CYCLE PROTEIN"/>
    <property type="match status" value="1"/>
</dbReference>
<keyword evidence="6" id="KW-0573">Peptidoglycan synthesis</keyword>
<organism evidence="18 19">
    <name type="scientific">Candidatus Onthomorpha intestinigallinarum</name>
    <dbReference type="NCBI Taxonomy" id="2840880"/>
    <lineage>
        <taxon>Bacteria</taxon>
        <taxon>Pseudomonadati</taxon>
        <taxon>Bacteroidota</taxon>
        <taxon>Bacteroidia</taxon>
        <taxon>Bacteroidales</taxon>
        <taxon>Candidatus Onthomorpha</taxon>
    </lineage>
</organism>
<feature type="region of interest" description="Disordered" evidence="16">
    <location>
        <begin position="374"/>
        <end position="417"/>
    </location>
</feature>
<evidence type="ECO:0000256" key="9">
    <source>
        <dbReference type="ARBA" id="ARBA00032370"/>
    </source>
</evidence>
<feature type="transmembrane region" description="Helical" evidence="17">
    <location>
        <begin position="311"/>
        <end position="336"/>
    </location>
</feature>
<dbReference type="GO" id="GO:0008955">
    <property type="term" value="F:peptidoglycan glycosyltransferase activity"/>
    <property type="evidence" value="ECO:0007669"/>
    <property type="project" value="UniProtKB-EC"/>
</dbReference>
<reference evidence="18" key="2">
    <citation type="submission" date="2021-04" db="EMBL/GenBank/DDBJ databases">
        <authorList>
            <person name="Gilroy R."/>
        </authorList>
    </citation>
    <scope>NUCLEOTIDE SEQUENCE</scope>
    <source>
        <strain evidence="18">Gambia16-930</strain>
    </source>
</reference>
<dbReference type="GO" id="GO:0005886">
    <property type="term" value="C:plasma membrane"/>
    <property type="evidence" value="ECO:0007669"/>
    <property type="project" value="TreeGrafter"/>
</dbReference>
<feature type="transmembrane region" description="Helical" evidence="17">
    <location>
        <begin position="169"/>
        <end position="186"/>
    </location>
</feature>
<gene>
    <name evidence="18" type="ORF">IAC47_04455</name>
</gene>
<comment type="caution">
    <text evidence="18">The sequence shown here is derived from an EMBL/GenBank/DDBJ whole genome shotgun (WGS) entry which is preliminary data.</text>
</comment>
<comment type="catalytic activity">
    <reaction evidence="15">
        <text>[GlcNAc-(1-&gt;4)-Mur2Ac(oyl-L-Ala-gamma-D-Glu-L-Lys-D-Ala-D-Ala)](n)-di-trans,octa-cis-undecaprenyl diphosphate + beta-D-GlcNAc-(1-&gt;4)-Mur2Ac(oyl-L-Ala-gamma-D-Glu-L-Lys-D-Ala-D-Ala)-di-trans,octa-cis-undecaprenyl diphosphate = [GlcNAc-(1-&gt;4)-Mur2Ac(oyl-L-Ala-gamma-D-Glu-L-Lys-D-Ala-D-Ala)](n+1)-di-trans,octa-cis-undecaprenyl diphosphate + di-trans,octa-cis-undecaprenyl diphosphate + H(+)</text>
        <dbReference type="Rhea" id="RHEA:23708"/>
        <dbReference type="Rhea" id="RHEA-COMP:9602"/>
        <dbReference type="Rhea" id="RHEA-COMP:9603"/>
        <dbReference type="ChEBI" id="CHEBI:15378"/>
        <dbReference type="ChEBI" id="CHEBI:58405"/>
        <dbReference type="ChEBI" id="CHEBI:60033"/>
        <dbReference type="ChEBI" id="CHEBI:78435"/>
        <dbReference type="EC" id="2.4.99.28"/>
    </reaction>
</comment>
<dbReference type="EC" id="2.4.99.28" evidence="14"/>
<keyword evidence="8 17" id="KW-0472">Membrane</keyword>
<comment type="similarity">
    <text evidence="11">Belongs to the SEDS family. FtsW subfamily.</text>
</comment>
<feature type="transmembrane region" description="Helical" evidence="17">
    <location>
        <begin position="191"/>
        <end position="208"/>
    </location>
</feature>
<evidence type="ECO:0000256" key="12">
    <source>
        <dbReference type="ARBA" id="ARBA00041185"/>
    </source>
</evidence>
<evidence type="ECO:0000256" key="3">
    <source>
        <dbReference type="ARBA" id="ARBA00022679"/>
    </source>
</evidence>
<feature type="transmembrane region" description="Helical" evidence="17">
    <location>
        <begin position="348"/>
        <end position="367"/>
    </location>
</feature>
<dbReference type="GO" id="GO:0032153">
    <property type="term" value="C:cell division site"/>
    <property type="evidence" value="ECO:0007669"/>
    <property type="project" value="TreeGrafter"/>
</dbReference>
<dbReference type="EMBL" id="DXGG01000139">
    <property type="protein sequence ID" value="HIW87509.1"/>
    <property type="molecule type" value="Genomic_DNA"/>
</dbReference>
<dbReference type="AlphaFoldDB" id="A0A9D1UGZ7"/>
<feature type="transmembrane region" description="Helical" evidence="17">
    <location>
        <begin position="55"/>
        <end position="75"/>
    </location>
</feature>
<evidence type="ECO:0000256" key="14">
    <source>
        <dbReference type="ARBA" id="ARBA00044770"/>
    </source>
</evidence>
<comment type="subcellular location">
    <subcellularLocation>
        <location evidence="1">Membrane</location>
        <topology evidence="1">Multi-pass membrane protein</topology>
    </subcellularLocation>
</comment>
<evidence type="ECO:0000256" key="2">
    <source>
        <dbReference type="ARBA" id="ARBA00022676"/>
    </source>
</evidence>